<dbReference type="InterPro" id="IPR032722">
    <property type="entry name" value="Deaminase_XOO_2897"/>
</dbReference>
<sequence>MRFFKRGLIACFLLSELAFHIRRPDADSPRRPRRTGLPGNNRTGDGDVVRQDIETFRARKSEVTQNEFNDVDPRLKEQARDYYGRDYGTQVDYGSEGLPERVANYRNRRDKDDGTSFLEPGKNRNVAGAYVEDGNGNKEYIADQSGKNKCAEANLRDQLESMNEGREGNDRFRMTEMYSERQPCCRCEDMFENPNVPPPMDENANISWTSEYFDSTDRNTSDWSPADREWVKKLNAAQLDALQDDRLRFHGLL</sequence>
<evidence type="ECO:0000256" key="1">
    <source>
        <dbReference type="SAM" id="MobiDB-lite"/>
    </source>
</evidence>
<evidence type="ECO:0000313" key="3">
    <source>
        <dbReference type="Proteomes" id="UP001595823"/>
    </source>
</evidence>
<proteinExistence type="predicted"/>
<dbReference type="RefSeq" id="WP_380623625.1">
    <property type="nucleotide sequence ID" value="NZ_JBHSDK010000028.1"/>
</dbReference>
<accession>A0ABV8U1R5</accession>
<dbReference type="Proteomes" id="UP001595823">
    <property type="component" value="Unassembled WGS sequence"/>
</dbReference>
<comment type="caution">
    <text evidence="2">The sequence shown here is derived from an EMBL/GenBank/DDBJ whole genome shotgun (WGS) entry which is preliminary data.</text>
</comment>
<reference evidence="3" key="1">
    <citation type="journal article" date="2019" name="Int. J. Syst. Evol. Microbiol.">
        <title>The Global Catalogue of Microorganisms (GCM) 10K type strain sequencing project: providing services to taxonomists for standard genome sequencing and annotation.</title>
        <authorList>
            <consortium name="The Broad Institute Genomics Platform"/>
            <consortium name="The Broad Institute Genome Sequencing Center for Infectious Disease"/>
            <person name="Wu L."/>
            <person name="Ma J."/>
        </authorList>
    </citation>
    <scope>NUCLEOTIDE SEQUENCE [LARGE SCALE GENOMIC DNA]</scope>
    <source>
        <strain evidence="3">IBRC-M 10908</strain>
    </source>
</reference>
<evidence type="ECO:0000313" key="2">
    <source>
        <dbReference type="EMBL" id="MFC4337059.1"/>
    </source>
</evidence>
<feature type="region of interest" description="Disordered" evidence="1">
    <location>
        <begin position="24"/>
        <end position="48"/>
    </location>
</feature>
<organism evidence="2 3">
    <name type="scientific">Salininema proteolyticum</name>
    <dbReference type="NCBI Taxonomy" id="1607685"/>
    <lineage>
        <taxon>Bacteria</taxon>
        <taxon>Bacillati</taxon>
        <taxon>Actinomycetota</taxon>
        <taxon>Actinomycetes</taxon>
        <taxon>Glycomycetales</taxon>
        <taxon>Glycomycetaceae</taxon>
        <taxon>Salininema</taxon>
    </lineage>
</organism>
<dbReference type="EMBL" id="JBHSDK010000028">
    <property type="protein sequence ID" value="MFC4337059.1"/>
    <property type="molecule type" value="Genomic_DNA"/>
</dbReference>
<keyword evidence="3" id="KW-1185">Reference proteome</keyword>
<gene>
    <name evidence="2" type="ORF">ACFPET_17790</name>
</gene>
<name>A0ABV8U1R5_9ACTN</name>
<protein>
    <submittedName>
        <fullName evidence="2">Nucleic acid/nucleotide deaminase domain-containing protein</fullName>
    </submittedName>
</protein>
<dbReference type="Pfam" id="PF14440">
    <property type="entry name" value="XOO_2897-deam"/>
    <property type="match status" value="1"/>
</dbReference>